<sequence length="275" mass="31787">MTNIFSKNDLEILIATKNRDNLDFLALMFPFASFSNFNILIINQSKDTVLSSEFETVRVINVDERGLSKSRNLAIKNASKKICLIADDDVVYFPNFDTEIITAFNQNPKASIITFNHQRIGKKEPHNRSKKVYSHSQKTIENVCSIEIGFQLNAIKNNNICFDENFGLGSYFETAEEYLFLLAAIKLKLNVIFSPFVIVSHPLLSSGEHQGDDKILFARAALFYKTKRNLAYIWLIKYVFFLFRNNYINWNECMSKYKIGLNGIQKYKELVKLKQ</sequence>
<dbReference type="InterPro" id="IPR001173">
    <property type="entry name" value="Glyco_trans_2-like"/>
</dbReference>
<dbReference type="RefSeq" id="WP_103804080.1">
    <property type="nucleotide sequence ID" value="NZ_PQVG01000001.1"/>
</dbReference>
<dbReference type="GO" id="GO:0016740">
    <property type="term" value="F:transferase activity"/>
    <property type="evidence" value="ECO:0007669"/>
    <property type="project" value="UniProtKB-KW"/>
</dbReference>
<organism evidence="2 3">
    <name type="scientific">Flavobacterium alvei</name>
    <dbReference type="NCBI Taxonomy" id="2080416"/>
    <lineage>
        <taxon>Bacteria</taxon>
        <taxon>Pseudomonadati</taxon>
        <taxon>Bacteroidota</taxon>
        <taxon>Flavobacteriia</taxon>
        <taxon>Flavobacteriales</taxon>
        <taxon>Flavobacteriaceae</taxon>
        <taxon>Flavobacterium</taxon>
    </lineage>
</organism>
<dbReference type="Gene3D" id="3.90.550.10">
    <property type="entry name" value="Spore Coat Polysaccharide Biosynthesis Protein SpsA, Chain A"/>
    <property type="match status" value="1"/>
</dbReference>
<reference evidence="2 3" key="1">
    <citation type="submission" date="2018-01" db="EMBL/GenBank/DDBJ databases">
        <authorList>
            <person name="Gaut B.S."/>
            <person name="Morton B.R."/>
            <person name="Clegg M.T."/>
            <person name="Duvall M.R."/>
        </authorList>
    </citation>
    <scope>NUCLEOTIDE SEQUENCE [LARGE SCALE GENOMIC DNA]</scope>
    <source>
        <strain evidence="2 3">HR-AY</strain>
    </source>
</reference>
<name>A0A2S5AFM7_9FLAO</name>
<dbReference type="Pfam" id="PF00535">
    <property type="entry name" value="Glycos_transf_2"/>
    <property type="match status" value="1"/>
</dbReference>
<gene>
    <name evidence="2" type="ORF">C3L50_00800</name>
</gene>
<dbReference type="EMBL" id="PQVG01000001">
    <property type="protein sequence ID" value="POY41099.1"/>
    <property type="molecule type" value="Genomic_DNA"/>
</dbReference>
<keyword evidence="3" id="KW-1185">Reference proteome</keyword>
<dbReference type="CDD" id="cd00761">
    <property type="entry name" value="Glyco_tranf_GTA_type"/>
    <property type="match status" value="1"/>
</dbReference>
<protein>
    <submittedName>
        <fullName evidence="2">Glycosyl transferase family 2</fullName>
    </submittedName>
</protein>
<dbReference type="InterPro" id="IPR029044">
    <property type="entry name" value="Nucleotide-diphossugar_trans"/>
</dbReference>
<dbReference type="AlphaFoldDB" id="A0A2S5AFM7"/>
<accession>A0A2S5AFM7</accession>
<proteinExistence type="predicted"/>
<evidence type="ECO:0000313" key="3">
    <source>
        <dbReference type="Proteomes" id="UP000237310"/>
    </source>
</evidence>
<comment type="caution">
    <text evidence="2">The sequence shown here is derived from an EMBL/GenBank/DDBJ whole genome shotgun (WGS) entry which is preliminary data.</text>
</comment>
<dbReference type="OrthoDB" id="9778406at2"/>
<dbReference type="Proteomes" id="UP000237310">
    <property type="component" value="Unassembled WGS sequence"/>
</dbReference>
<dbReference type="SUPFAM" id="SSF53448">
    <property type="entry name" value="Nucleotide-diphospho-sugar transferases"/>
    <property type="match status" value="1"/>
</dbReference>
<keyword evidence="2" id="KW-0808">Transferase</keyword>
<evidence type="ECO:0000313" key="2">
    <source>
        <dbReference type="EMBL" id="POY41099.1"/>
    </source>
</evidence>
<evidence type="ECO:0000259" key="1">
    <source>
        <dbReference type="Pfam" id="PF00535"/>
    </source>
</evidence>
<feature type="domain" description="Glycosyltransferase 2-like" evidence="1">
    <location>
        <begin position="37"/>
        <end position="137"/>
    </location>
</feature>